<dbReference type="Proteomes" id="UP001596407">
    <property type="component" value="Unassembled WGS sequence"/>
</dbReference>
<keyword evidence="4 7" id="KW-0812">Transmembrane</keyword>
<dbReference type="GO" id="GO:0005886">
    <property type="term" value="C:plasma membrane"/>
    <property type="evidence" value="ECO:0007669"/>
    <property type="project" value="UniProtKB-SubCell"/>
</dbReference>
<evidence type="ECO:0000313" key="8">
    <source>
        <dbReference type="EMBL" id="MFC7081363.1"/>
    </source>
</evidence>
<comment type="subcellular location">
    <subcellularLocation>
        <location evidence="1">Cell membrane</location>
        <topology evidence="1">Multi-pass membrane protein</topology>
    </subcellularLocation>
</comment>
<feature type="transmembrane region" description="Helical" evidence="7">
    <location>
        <begin position="51"/>
        <end position="71"/>
    </location>
</feature>
<gene>
    <name evidence="8" type="ORF">ACFQJ6_15875</name>
</gene>
<dbReference type="PANTHER" id="PTHR23513:SF6">
    <property type="entry name" value="MAJOR FACILITATOR SUPERFAMILY ASSOCIATED DOMAIN-CONTAINING PROTEIN"/>
    <property type="match status" value="1"/>
</dbReference>
<dbReference type="SUPFAM" id="SSF103473">
    <property type="entry name" value="MFS general substrate transporter"/>
    <property type="match status" value="1"/>
</dbReference>
<evidence type="ECO:0000256" key="2">
    <source>
        <dbReference type="ARBA" id="ARBA00022448"/>
    </source>
</evidence>
<evidence type="ECO:0000256" key="5">
    <source>
        <dbReference type="ARBA" id="ARBA00022989"/>
    </source>
</evidence>
<evidence type="ECO:0000256" key="1">
    <source>
        <dbReference type="ARBA" id="ARBA00004651"/>
    </source>
</evidence>
<proteinExistence type="predicted"/>
<dbReference type="Pfam" id="PF05977">
    <property type="entry name" value="MFS_3"/>
    <property type="match status" value="1"/>
</dbReference>
<feature type="transmembrane region" description="Helical" evidence="7">
    <location>
        <begin position="83"/>
        <end position="103"/>
    </location>
</feature>
<dbReference type="InterPro" id="IPR010290">
    <property type="entry name" value="TM_effector"/>
</dbReference>
<evidence type="ECO:0000256" key="3">
    <source>
        <dbReference type="ARBA" id="ARBA00022475"/>
    </source>
</evidence>
<name>A0ABD5WMG1_9EURY</name>
<protein>
    <submittedName>
        <fullName evidence="8">MFS transporter</fullName>
    </submittedName>
</protein>
<keyword evidence="9" id="KW-1185">Reference proteome</keyword>
<dbReference type="Gene3D" id="1.20.1250.20">
    <property type="entry name" value="MFS general substrate transporter like domains"/>
    <property type="match status" value="1"/>
</dbReference>
<keyword evidence="2" id="KW-0813">Transport</keyword>
<evidence type="ECO:0000256" key="7">
    <source>
        <dbReference type="SAM" id="Phobius"/>
    </source>
</evidence>
<evidence type="ECO:0000256" key="4">
    <source>
        <dbReference type="ARBA" id="ARBA00022692"/>
    </source>
</evidence>
<comment type="caution">
    <text evidence="8">The sequence shown here is derived from an EMBL/GenBank/DDBJ whole genome shotgun (WGS) entry which is preliminary data.</text>
</comment>
<dbReference type="EMBL" id="JBHSZH010000005">
    <property type="protein sequence ID" value="MFC7081363.1"/>
    <property type="molecule type" value="Genomic_DNA"/>
</dbReference>
<dbReference type="RefSeq" id="WP_382210026.1">
    <property type="nucleotide sequence ID" value="NZ_JBHSZH010000005.1"/>
</dbReference>
<evidence type="ECO:0000256" key="6">
    <source>
        <dbReference type="ARBA" id="ARBA00023136"/>
    </source>
</evidence>
<accession>A0ABD5WMG1</accession>
<keyword evidence="3" id="KW-1003">Cell membrane</keyword>
<organism evidence="8 9">
    <name type="scientific">Halorussus caseinilyticus</name>
    <dbReference type="NCBI Taxonomy" id="3034025"/>
    <lineage>
        <taxon>Archaea</taxon>
        <taxon>Methanobacteriati</taxon>
        <taxon>Methanobacteriota</taxon>
        <taxon>Stenosarchaea group</taxon>
        <taxon>Halobacteria</taxon>
        <taxon>Halobacteriales</taxon>
        <taxon>Haladaptataceae</taxon>
        <taxon>Halorussus</taxon>
    </lineage>
</organism>
<feature type="transmembrane region" description="Helical" evidence="7">
    <location>
        <begin position="109"/>
        <end position="129"/>
    </location>
</feature>
<dbReference type="AlphaFoldDB" id="A0ABD5WMG1"/>
<keyword evidence="5 7" id="KW-1133">Transmembrane helix</keyword>
<dbReference type="InterPro" id="IPR036259">
    <property type="entry name" value="MFS_trans_sf"/>
</dbReference>
<sequence length="142" mass="15761">MGLYERAGGYRELLRNATFLRLFGGRVITDTGDSLYFVATMWLVWELTNSTFYTGLAVALVQIPTALNFLVGPLVDRWELRRVLVATQVLNGVGVLVVPAAAALGHLSIWLLVVLVPLLTFVNGFVYPAQNAALPESWRRRN</sequence>
<reference evidence="8 9" key="1">
    <citation type="journal article" date="2019" name="Int. J. Syst. Evol. Microbiol.">
        <title>The Global Catalogue of Microorganisms (GCM) 10K type strain sequencing project: providing services to taxonomists for standard genome sequencing and annotation.</title>
        <authorList>
            <consortium name="The Broad Institute Genomics Platform"/>
            <consortium name="The Broad Institute Genome Sequencing Center for Infectious Disease"/>
            <person name="Wu L."/>
            <person name="Ma J."/>
        </authorList>
    </citation>
    <scope>NUCLEOTIDE SEQUENCE [LARGE SCALE GENOMIC DNA]</scope>
    <source>
        <strain evidence="8 9">DT72</strain>
    </source>
</reference>
<evidence type="ECO:0000313" key="9">
    <source>
        <dbReference type="Proteomes" id="UP001596407"/>
    </source>
</evidence>
<dbReference type="PANTHER" id="PTHR23513">
    <property type="entry name" value="INTEGRAL MEMBRANE EFFLUX PROTEIN-RELATED"/>
    <property type="match status" value="1"/>
</dbReference>
<keyword evidence="6 7" id="KW-0472">Membrane</keyword>